<protein>
    <submittedName>
        <fullName evidence="2">Uncharacterized protein</fullName>
    </submittedName>
</protein>
<proteinExistence type="predicted"/>
<dbReference type="EMBL" id="RHFK02000005">
    <property type="protein sequence ID" value="TWW76016.1"/>
    <property type="molecule type" value="Genomic_DNA"/>
</dbReference>
<keyword evidence="3" id="KW-1185">Reference proteome</keyword>
<reference evidence="2 3" key="1">
    <citation type="submission" date="2019-04" db="EMBL/GenBank/DDBJ databases">
        <title>Chromosome genome assembly for Takifugu flavidus.</title>
        <authorList>
            <person name="Xiao S."/>
        </authorList>
    </citation>
    <scope>NUCLEOTIDE SEQUENCE [LARGE SCALE GENOMIC DNA]</scope>
    <source>
        <strain evidence="2">HTHZ2018</strain>
        <tissue evidence="2">Muscle</tissue>
    </source>
</reference>
<dbReference type="AlphaFoldDB" id="A0A5C6PA30"/>
<accession>A0A5C6PA30</accession>
<comment type="caution">
    <text evidence="2">The sequence shown here is derived from an EMBL/GenBank/DDBJ whole genome shotgun (WGS) entry which is preliminary data.</text>
</comment>
<feature type="compositionally biased region" description="Low complexity" evidence="1">
    <location>
        <begin position="43"/>
        <end position="59"/>
    </location>
</feature>
<gene>
    <name evidence="2" type="ORF">D4764_13G0006780</name>
</gene>
<evidence type="ECO:0000313" key="2">
    <source>
        <dbReference type="EMBL" id="TWW76016.1"/>
    </source>
</evidence>
<sequence length="106" mass="11084">MGGGGCFRCRPVKGKTFPGSLGDLGRFLLPTSRRDPASVRIHPSPTAGSTTAASSVSTVQGKPSLRRIKGRIHRSKSLDSIDLMDSNTSVGGPEPRGDFSMSAAQL</sequence>
<name>A0A5C6PA30_9TELE</name>
<dbReference type="Proteomes" id="UP000324091">
    <property type="component" value="Chromosome 13"/>
</dbReference>
<organism evidence="2 3">
    <name type="scientific">Takifugu flavidus</name>
    <name type="common">sansaifugu</name>
    <dbReference type="NCBI Taxonomy" id="433684"/>
    <lineage>
        <taxon>Eukaryota</taxon>
        <taxon>Metazoa</taxon>
        <taxon>Chordata</taxon>
        <taxon>Craniata</taxon>
        <taxon>Vertebrata</taxon>
        <taxon>Euteleostomi</taxon>
        <taxon>Actinopterygii</taxon>
        <taxon>Neopterygii</taxon>
        <taxon>Teleostei</taxon>
        <taxon>Neoteleostei</taxon>
        <taxon>Acanthomorphata</taxon>
        <taxon>Eupercaria</taxon>
        <taxon>Tetraodontiformes</taxon>
        <taxon>Tetradontoidea</taxon>
        <taxon>Tetraodontidae</taxon>
        <taxon>Takifugu</taxon>
    </lineage>
</organism>
<evidence type="ECO:0000256" key="1">
    <source>
        <dbReference type="SAM" id="MobiDB-lite"/>
    </source>
</evidence>
<feature type="compositionally biased region" description="Basic residues" evidence="1">
    <location>
        <begin position="64"/>
        <end position="75"/>
    </location>
</feature>
<feature type="region of interest" description="Disordered" evidence="1">
    <location>
        <begin position="33"/>
        <end position="106"/>
    </location>
</feature>
<evidence type="ECO:0000313" key="3">
    <source>
        <dbReference type="Proteomes" id="UP000324091"/>
    </source>
</evidence>